<feature type="compositionally biased region" description="Basic and acidic residues" evidence="1">
    <location>
        <begin position="1"/>
        <end position="21"/>
    </location>
</feature>
<evidence type="ECO:0000313" key="3">
    <source>
        <dbReference type="Proteomes" id="UP000011531"/>
    </source>
</evidence>
<name>L9XD47_9EURY</name>
<keyword evidence="3" id="KW-1185">Reference proteome</keyword>
<feature type="compositionally biased region" description="Low complexity" evidence="1">
    <location>
        <begin position="54"/>
        <end position="76"/>
    </location>
</feature>
<dbReference type="RefSeq" id="WP_008423693.1">
    <property type="nucleotide sequence ID" value="NZ_AOIA01000114.1"/>
</dbReference>
<feature type="compositionally biased region" description="Low complexity" evidence="1">
    <location>
        <begin position="23"/>
        <end position="36"/>
    </location>
</feature>
<sequence>MATGADETRSLEPAAVRERTDGSSSRTVARSGSSRRLPTIPVGRRRPGTPPRPSRTSTRSAAASTRSRPRSPTAIRTRPRADAEITNENEPRRTDAAVDPDDPETS</sequence>
<feature type="compositionally biased region" description="Basic and acidic residues" evidence="1">
    <location>
        <begin position="79"/>
        <end position="96"/>
    </location>
</feature>
<organism evidence="2 3">
    <name type="scientific">Natronococcus jeotgali DSM 18795</name>
    <dbReference type="NCBI Taxonomy" id="1227498"/>
    <lineage>
        <taxon>Archaea</taxon>
        <taxon>Methanobacteriati</taxon>
        <taxon>Methanobacteriota</taxon>
        <taxon>Stenosarchaea group</taxon>
        <taxon>Halobacteria</taxon>
        <taxon>Halobacteriales</taxon>
        <taxon>Natrialbaceae</taxon>
        <taxon>Natronococcus</taxon>
    </lineage>
</organism>
<evidence type="ECO:0000313" key="2">
    <source>
        <dbReference type="EMBL" id="ELY58528.1"/>
    </source>
</evidence>
<feature type="region of interest" description="Disordered" evidence="1">
    <location>
        <begin position="1"/>
        <end position="106"/>
    </location>
</feature>
<evidence type="ECO:0000256" key="1">
    <source>
        <dbReference type="SAM" id="MobiDB-lite"/>
    </source>
</evidence>
<comment type="caution">
    <text evidence="2">The sequence shown here is derived from an EMBL/GenBank/DDBJ whole genome shotgun (WGS) entry which is preliminary data.</text>
</comment>
<dbReference type="AlphaFoldDB" id="L9XD47"/>
<reference evidence="2 3" key="1">
    <citation type="journal article" date="2014" name="PLoS Genet.">
        <title>Phylogenetically driven sequencing of extremely halophilic archaea reveals strategies for static and dynamic osmo-response.</title>
        <authorList>
            <person name="Becker E.A."/>
            <person name="Seitzer P.M."/>
            <person name="Tritt A."/>
            <person name="Larsen D."/>
            <person name="Krusor M."/>
            <person name="Yao A.I."/>
            <person name="Wu D."/>
            <person name="Madern D."/>
            <person name="Eisen J.A."/>
            <person name="Darling A.E."/>
            <person name="Facciotti M.T."/>
        </authorList>
    </citation>
    <scope>NUCLEOTIDE SEQUENCE [LARGE SCALE GENOMIC DNA]</scope>
    <source>
        <strain evidence="2 3">DSM 18795</strain>
    </source>
</reference>
<dbReference type="EMBL" id="AOIA01000114">
    <property type="protein sequence ID" value="ELY58528.1"/>
    <property type="molecule type" value="Genomic_DNA"/>
</dbReference>
<dbReference type="STRING" id="1227498.C492_11955"/>
<accession>L9XD47</accession>
<proteinExistence type="predicted"/>
<protein>
    <submittedName>
        <fullName evidence="2">Uncharacterized protein</fullName>
    </submittedName>
</protein>
<gene>
    <name evidence="2" type="ORF">C492_11955</name>
</gene>
<dbReference type="Proteomes" id="UP000011531">
    <property type="component" value="Unassembled WGS sequence"/>
</dbReference>